<keyword evidence="3" id="KW-1185">Reference proteome</keyword>
<dbReference type="SMART" id="SM00028">
    <property type="entry name" value="TPR"/>
    <property type="match status" value="3"/>
</dbReference>
<comment type="caution">
    <text evidence="2">The sequence shown here is derived from an EMBL/GenBank/DDBJ whole genome shotgun (WGS) entry which is preliminary data.</text>
</comment>
<dbReference type="PANTHER" id="PTHR35271:SF1">
    <property type="entry name" value="ABC TRANSPORTER, SUBSTRATE-BINDING LIPOPROTEIN"/>
    <property type="match status" value="1"/>
</dbReference>
<dbReference type="InterPro" id="IPR019734">
    <property type="entry name" value="TPR_rpt"/>
</dbReference>
<dbReference type="InterPro" id="IPR011990">
    <property type="entry name" value="TPR-like_helical_dom_sf"/>
</dbReference>
<organism evidence="2 3">
    <name type="scientific">Leptospira inadai serovar Lyme</name>
    <dbReference type="NCBI Taxonomy" id="293084"/>
    <lineage>
        <taxon>Bacteria</taxon>
        <taxon>Pseudomonadati</taxon>
        <taxon>Spirochaetota</taxon>
        <taxon>Spirochaetia</taxon>
        <taxon>Leptospirales</taxon>
        <taxon>Leptospiraceae</taxon>
        <taxon>Leptospira</taxon>
    </lineage>
</organism>
<keyword evidence="1" id="KW-0802">TPR repeat</keyword>
<gene>
    <name evidence="2" type="ORF">BES34_016990</name>
</gene>
<dbReference type="Gene3D" id="3.40.50.2300">
    <property type="match status" value="2"/>
</dbReference>
<proteinExistence type="predicted"/>
<reference evidence="2" key="1">
    <citation type="submission" date="2018-01" db="EMBL/GenBank/DDBJ databases">
        <title>Genomic characterization of Leptospira inadai serogroup Lyme isolated from captured rat in Brazil and comparative analysis with human reference strain.</title>
        <authorList>
            <person name="Moreno L.Z."/>
            <person name="Loureiro A.P."/>
            <person name="Miraglia F."/>
            <person name="Kremer F.S."/>
            <person name="Eslabao M.R."/>
            <person name="Dellagostin O.A."/>
            <person name="Lilenbaum W."/>
            <person name="Moreno A.M."/>
        </authorList>
    </citation>
    <scope>NUCLEOTIDE SEQUENCE [LARGE SCALE GENOMIC DNA]</scope>
    <source>
        <strain evidence="2">M34/99</strain>
    </source>
</reference>
<accession>A0ABX4YEZ1</accession>
<feature type="repeat" description="TPR" evidence="1">
    <location>
        <begin position="369"/>
        <end position="402"/>
    </location>
</feature>
<dbReference type="InterPro" id="IPR007487">
    <property type="entry name" value="ABC_transpt-TYRBP-like"/>
</dbReference>
<dbReference type="RefSeq" id="WP_010411029.1">
    <property type="nucleotide sequence ID" value="NZ_MCRM02000022.1"/>
</dbReference>
<evidence type="ECO:0000313" key="3">
    <source>
        <dbReference type="Proteomes" id="UP000094669"/>
    </source>
</evidence>
<dbReference type="EMBL" id="MCRM02000022">
    <property type="protein sequence ID" value="PNV73603.1"/>
    <property type="molecule type" value="Genomic_DNA"/>
</dbReference>
<evidence type="ECO:0000313" key="2">
    <source>
        <dbReference type="EMBL" id="PNV73603.1"/>
    </source>
</evidence>
<dbReference type="PANTHER" id="PTHR35271">
    <property type="entry name" value="ABC TRANSPORTER, SUBSTRATE-BINDING LIPOPROTEIN-RELATED"/>
    <property type="match status" value="1"/>
</dbReference>
<dbReference type="PROSITE" id="PS50005">
    <property type="entry name" value="TPR"/>
    <property type="match status" value="2"/>
</dbReference>
<dbReference type="Proteomes" id="UP000094669">
    <property type="component" value="Unassembled WGS sequence"/>
</dbReference>
<evidence type="ECO:0000256" key="1">
    <source>
        <dbReference type="PROSITE-ProRule" id="PRU00339"/>
    </source>
</evidence>
<dbReference type="Gene3D" id="1.25.40.10">
    <property type="entry name" value="Tetratricopeptide repeat domain"/>
    <property type="match status" value="1"/>
</dbReference>
<name>A0ABX4YEZ1_9LEPT</name>
<dbReference type="SUPFAM" id="SSF48452">
    <property type="entry name" value="TPR-like"/>
    <property type="match status" value="1"/>
</dbReference>
<feature type="repeat" description="TPR" evidence="1">
    <location>
        <begin position="468"/>
        <end position="501"/>
    </location>
</feature>
<dbReference type="Pfam" id="PF04392">
    <property type="entry name" value="ABC_sub_bind"/>
    <property type="match status" value="1"/>
</dbReference>
<protein>
    <submittedName>
        <fullName evidence="2">Peptide ABC transporter substrate-binding protein</fullName>
    </submittedName>
</protein>
<sequence>MGNISVPNIGLKTTMIALAILVSPKFSNDLFSAPGILPGNIEILLSSDNTIYEQALYGIQSTLEHPVRVSYVDLIQSENKDISNYFRELEAANTKLLIAIGPIALKLASESITKIPIIFTMVSNPKSFGMNSSNICGVGMDISIAEFFKAIKELSPNAEKVITFYSQPEGEFFATEGDYVDLKYRLLFSKWKVGEENFRSSLDRLKGEYDAFIIIKDPLYNRAIFEELSAFARKNKIILGAPFPALVRAGTTFGISPEYNKLGIETGELANRILSEKSSCKTEKFILPDKPAFFLNENYASESGLNIPNEMKERAKLTQLFTVGINLLNEGKLKSARVIFETILKKDPNNQSVSSYLQLVIEKMTGGKTKELLLSAEEYYKKGNYPQARIEYQKVLFINPNLQIAKEGLSTATFAQSESERISAERLARTGKVFDAIKMYLSSLRTYPQNSKSIGELNHIRVSELSKISDYLKEGINLYSQREYENSIRLFEHILLIDPSDKRAQEYLRLSNKKREAIQILQAKRAN</sequence>